<name>A0A1M7ZTX2_9FLAO</name>
<proteinExistence type="predicted"/>
<gene>
    <name evidence="1" type="ORF">SAMN05443547_0581</name>
</gene>
<dbReference type="EMBL" id="FRYK01000001">
    <property type="protein sequence ID" value="SHO72253.1"/>
    <property type="molecule type" value="Genomic_DNA"/>
</dbReference>
<keyword evidence="2" id="KW-1185">Reference proteome</keyword>
<sequence>MKIIISIFLFSQFLYSQSYSIVYEMEQTDNRINFKTKLKTYLDGNNELSFYEEDFKRSRENFIENSDARENLHSMTNNNVYYKNRTSNTILYRDHIRFKFFNINDSLDSFEWKLGSEKKTVLGYDCQKATTIFRGRKFEVYFTNDIPINDGPYKFYGLPGLILEVYSEDDIATIKIEVIQINLNSEKQYSIPYFDSRLKNISYQEYKKLYQEKYEESLFKVVNEKGETRPMSKGFFEYYVD</sequence>
<protein>
    <submittedName>
        <fullName evidence="1">GLPGLI family protein</fullName>
    </submittedName>
</protein>
<organism evidence="1 2">
    <name type="scientific">Flavobacterium cucumis</name>
    <dbReference type="NCBI Taxonomy" id="416016"/>
    <lineage>
        <taxon>Bacteria</taxon>
        <taxon>Pseudomonadati</taxon>
        <taxon>Bacteroidota</taxon>
        <taxon>Flavobacteriia</taxon>
        <taxon>Flavobacteriales</taxon>
        <taxon>Flavobacteriaceae</taxon>
        <taxon>Flavobacterium</taxon>
    </lineage>
</organism>
<dbReference type="OrthoDB" id="1440774at2"/>
<dbReference type="NCBIfam" id="TIGR01200">
    <property type="entry name" value="GLPGLI"/>
    <property type="match status" value="1"/>
</dbReference>
<dbReference type="Proteomes" id="UP000184611">
    <property type="component" value="Unassembled WGS sequence"/>
</dbReference>
<dbReference type="RefSeq" id="WP_073581205.1">
    <property type="nucleotide sequence ID" value="NZ_CBCSEA010000001.1"/>
</dbReference>
<dbReference type="AlphaFoldDB" id="A0A1M7ZTX2"/>
<evidence type="ECO:0000313" key="2">
    <source>
        <dbReference type="Proteomes" id="UP000184611"/>
    </source>
</evidence>
<evidence type="ECO:0000313" key="1">
    <source>
        <dbReference type="EMBL" id="SHO72253.1"/>
    </source>
</evidence>
<dbReference type="Pfam" id="PF22252">
    <property type="entry name" value="PNGase_F-II_N"/>
    <property type="match status" value="1"/>
</dbReference>
<dbReference type="STRING" id="416016.SAMN05443547_0581"/>
<dbReference type="InterPro" id="IPR005901">
    <property type="entry name" value="GLPGLI"/>
</dbReference>
<reference evidence="2" key="1">
    <citation type="submission" date="2016-12" db="EMBL/GenBank/DDBJ databases">
        <authorList>
            <person name="Varghese N."/>
            <person name="Submissions S."/>
        </authorList>
    </citation>
    <scope>NUCLEOTIDE SEQUENCE [LARGE SCALE GENOMIC DNA]</scope>
    <source>
        <strain evidence="2">DSM 18830</strain>
    </source>
</reference>
<accession>A0A1M7ZTX2</accession>